<dbReference type="SUPFAM" id="SSF51569">
    <property type="entry name" value="Aldolase"/>
    <property type="match status" value="1"/>
</dbReference>
<sequence>MSPSSLALLTPQRLPLERPMLMPCCPVPVGFYIDSADQAAAERWLPTGIFRGITTNPTILRDAGRHLSECADIYSFAREHAAEEVFFQTWGGNADELYANAQRLLEMAPECIIKVPTTEAGSQATARLKRDGVPVLMTAVYSTRQALVGAALDVEYIAPYFNRMFMAGRNAMGEIGQMCRAIPQDGTGPLLVAASIKSAQHVVALTDLGVRRFTISPDVIGQLFDDDLAHKAVDVFEEDMTDVL</sequence>
<name>A0A1R4KE81_9ACTN</name>
<reference evidence="2 3" key="1">
    <citation type="submission" date="2017-02" db="EMBL/GenBank/DDBJ databases">
        <authorList>
            <person name="Peterson S.W."/>
        </authorList>
    </citation>
    <scope>NUCLEOTIDE SEQUENCE [LARGE SCALE GENOMIC DNA]</scope>
    <source>
        <strain evidence="2 3">LSP_Lj1</strain>
    </source>
</reference>
<dbReference type="EMBL" id="FUKQ01000049">
    <property type="protein sequence ID" value="SJN42681.1"/>
    <property type="molecule type" value="Genomic_DNA"/>
</dbReference>
<evidence type="ECO:0000313" key="3">
    <source>
        <dbReference type="Proteomes" id="UP000188342"/>
    </source>
</evidence>
<dbReference type="STRING" id="1255658.FM114_13645"/>
<dbReference type="EC" id="2.2.1.2" evidence="2"/>
<dbReference type="OrthoDB" id="9807051at2"/>
<dbReference type="PANTHER" id="PTHR10683:SF40">
    <property type="entry name" value="FRUCTOSE-6-PHOSPHATE ALDOLASE 1-RELATED"/>
    <property type="match status" value="1"/>
</dbReference>
<dbReference type="PANTHER" id="PTHR10683">
    <property type="entry name" value="TRANSALDOLASE"/>
    <property type="match status" value="1"/>
</dbReference>
<keyword evidence="3" id="KW-1185">Reference proteome</keyword>
<accession>A0A1R4KE81</accession>
<dbReference type="Gene3D" id="3.20.20.70">
    <property type="entry name" value="Aldolase class I"/>
    <property type="match status" value="1"/>
</dbReference>
<keyword evidence="2" id="KW-0808">Transferase</keyword>
<evidence type="ECO:0000313" key="2">
    <source>
        <dbReference type="EMBL" id="SJN42681.1"/>
    </source>
</evidence>
<dbReference type="PROSITE" id="PS01054">
    <property type="entry name" value="TRANSALDOLASE_1"/>
    <property type="match status" value="1"/>
</dbReference>
<dbReference type="InterPro" id="IPR013785">
    <property type="entry name" value="Aldolase_TIM"/>
</dbReference>
<dbReference type="InterPro" id="IPR018225">
    <property type="entry name" value="Transaldolase_AS"/>
</dbReference>
<keyword evidence="1" id="KW-0704">Schiff base</keyword>
<organism evidence="2 3">
    <name type="scientific">Luteococcus japonicus LSP_Lj1</name>
    <dbReference type="NCBI Taxonomy" id="1255658"/>
    <lineage>
        <taxon>Bacteria</taxon>
        <taxon>Bacillati</taxon>
        <taxon>Actinomycetota</taxon>
        <taxon>Actinomycetes</taxon>
        <taxon>Propionibacteriales</taxon>
        <taxon>Propionibacteriaceae</taxon>
        <taxon>Luteococcus</taxon>
    </lineage>
</organism>
<dbReference type="InterPro" id="IPR001585">
    <property type="entry name" value="TAL/FSA"/>
</dbReference>
<dbReference type="Proteomes" id="UP000188342">
    <property type="component" value="Unassembled WGS sequence"/>
</dbReference>
<dbReference type="Pfam" id="PF00923">
    <property type="entry name" value="TAL_FSA"/>
    <property type="match status" value="1"/>
</dbReference>
<gene>
    <name evidence="2" type="ORF">FM114_13645</name>
</gene>
<protein>
    <submittedName>
        <fullName evidence="2">Transaldolase</fullName>
        <ecNumber evidence="2">2.2.1.2</ecNumber>
    </submittedName>
</protein>
<dbReference type="AlphaFoldDB" id="A0A1R4KE81"/>
<proteinExistence type="predicted"/>
<dbReference type="GO" id="GO:0004801">
    <property type="term" value="F:transaldolase activity"/>
    <property type="evidence" value="ECO:0007669"/>
    <property type="project" value="UniProtKB-EC"/>
</dbReference>
<dbReference type="GO" id="GO:0005975">
    <property type="term" value="P:carbohydrate metabolic process"/>
    <property type="evidence" value="ECO:0007669"/>
    <property type="project" value="InterPro"/>
</dbReference>
<evidence type="ECO:0000256" key="1">
    <source>
        <dbReference type="ARBA" id="ARBA00023270"/>
    </source>
</evidence>